<dbReference type="Proteomes" id="UP000298424">
    <property type="component" value="Unassembled WGS sequence"/>
</dbReference>
<dbReference type="EMBL" id="SOGT01000012">
    <property type="protein sequence ID" value="TFD25183.1"/>
    <property type="molecule type" value="Genomic_DNA"/>
</dbReference>
<proteinExistence type="predicted"/>
<organism evidence="1 2">
    <name type="scientific">Cryobacterium lyxosi</name>
    <dbReference type="NCBI Taxonomy" id="1259228"/>
    <lineage>
        <taxon>Bacteria</taxon>
        <taxon>Bacillati</taxon>
        <taxon>Actinomycetota</taxon>
        <taxon>Actinomycetes</taxon>
        <taxon>Micrococcales</taxon>
        <taxon>Microbacteriaceae</taxon>
        <taxon>Cryobacterium</taxon>
    </lineage>
</organism>
<comment type="caution">
    <text evidence="1">The sequence shown here is derived from an EMBL/GenBank/DDBJ whole genome shotgun (WGS) entry which is preliminary data.</text>
</comment>
<gene>
    <name evidence="1" type="ORF">E3T27_10475</name>
</gene>
<sequence>MSDAGNFVDRTLPYEATRERAAEAQAGTLQFYGASVGAGRGTNVDDYGVCTSAAGYSAVGMPRS</sequence>
<accession>A0A4R8ZDD2</accession>
<reference evidence="1 2" key="1">
    <citation type="submission" date="2019-03" db="EMBL/GenBank/DDBJ databases">
        <title>Genomics of glacier-inhabiting Cryobacterium strains.</title>
        <authorList>
            <person name="Liu Q."/>
            <person name="Xin Y.-H."/>
        </authorList>
    </citation>
    <scope>NUCLEOTIDE SEQUENCE [LARGE SCALE GENOMIC DNA]</scope>
    <source>
        <strain evidence="1 2">TMT1-1</strain>
    </source>
</reference>
<dbReference type="AlphaFoldDB" id="A0A4R8ZDD2"/>
<evidence type="ECO:0000313" key="1">
    <source>
        <dbReference type="EMBL" id="TFD25183.1"/>
    </source>
</evidence>
<protein>
    <submittedName>
        <fullName evidence="1">Uncharacterized protein</fullName>
    </submittedName>
</protein>
<evidence type="ECO:0000313" key="2">
    <source>
        <dbReference type="Proteomes" id="UP000298424"/>
    </source>
</evidence>
<keyword evidence="2" id="KW-1185">Reference proteome</keyword>
<dbReference type="RefSeq" id="WP_134572622.1">
    <property type="nucleotide sequence ID" value="NZ_SOGT01000012.1"/>
</dbReference>
<name>A0A4R8ZDD2_9MICO</name>